<comment type="caution">
    <text evidence="2">The sequence shown here is derived from an EMBL/GenBank/DDBJ whole genome shotgun (WGS) entry which is preliminary data.</text>
</comment>
<dbReference type="AlphaFoldDB" id="A0A2N1PL93"/>
<evidence type="ECO:0000313" key="3">
    <source>
        <dbReference type="Proteomes" id="UP000233256"/>
    </source>
</evidence>
<evidence type="ECO:0008006" key="4">
    <source>
        <dbReference type="Google" id="ProtNLM"/>
    </source>
</evidence>
<evidence type="ECO:0000313" key="2">
    <source>
        <dbReference type="EMBL" id="PKK89117.1"/>
    </source>
</evidence>
<feature type="transmembrane region" description="Helical" evidence="1">
    <location>
        <begin position="12"/>
        <end position="31"/>
    </location>
</feature>
<organism evidence="2 3">
    <name type="scientific">Candidatus Wallbacteria bacterium HGW-Wallbacteria-1</name>
    <dbReference type="NCBI Taxonomy" id="2013854"/>
    <lineage>
        <taxon>Bacteria</taxon>
        <taxon>Candidatus Walliibacteriota</taxon>
    </lineage>
</organism>
<proteinExistence type="predicted"/>
<keyword evidence="1" id="KW-0472">Membrane</keyword>
<accession>A0A2N1PL93</accession>
<keyword evidence="1" id="KW-0812">Transmembrane</keyword>
<protein>
    <recommendedName>
        <fullName evidence="4">DUF3592 domain-containing protein</fullName>
    </recommendedName>
</protein>
<sequence>MAGKGLNISRVLVASMHYYLGGLILLISGGATMGIRTMGFSTGAWMMIAVGILIILMGIYQGLFKKYLFEEGVRAEARVTDIIENFNFRFQGRPALDVHYIFTTDHDEEIEGFSRTWDYDAVKRANTSGFVTVAYDPSSPEKHMVLNFYCN</sequence>
<dbReference type="Proteomes" id="UP000233256">
    <property type="component" value="Unassembled WGS sequence"/>
</dbReference>
<keyword evidence="1" id="KW-1133">Transmembrane helix</keyword>
<evidence type="ECO:0000256" key="1">
    <source>
        <dbReference type="SAM" id="Phobius"/>
    </source>
</evidence>
<name>A0A2N1PL93_9BACT</name>
<dbReference type="EMBL" id="PGXC01000025">
    <property type="protein sequence ID" value="PKK89117.1"/>
    <property type="molecule type" value="Genomic_DNA"/>
</dbReference>
<gene>
    <name evidence="2" type="ORF">CVV64_15945</name>
</gene>
<feature type="transmembrane region" description="Helical" evidence="1">
    <location>
        <begin position="43"/>
        <end position="64"/>
    </location>
</feature>
<reference evidence="2 3" key="1">
    <citation type="journal article" date="2017" name="ISME J.">
        <title>Potential for microbial H2 and metal transformations associated with novel bacteria and archaea in deep terrestrial subsurface sediments.</title>
        <authorList>
            <person name="Hernsdorf A.W."/>
            <person name="Amano Y."/>
            <person name="Miyakawa K."/>
            <person name="Ise K."/>
            <person name="Suzuki Y."/>
            <person name="Anantharaman K."/>
            <person name="Probst A."/>
            <person name="Burstein D."/>
            <person name="Thomas B.C."/>
            <person name="Banfield J.F."/>
        </authorList>
    </citation>
    <scope>NUCLEOTIDE SEQUENCE [LARGE SCALE GENOMIC DNA]</scope>
    <source>
        <strain evidence="2">HGW-Wallbacteria-1</strain>
    </source>
</reference>